<dbReference type="Pfam" id="PF00653">
    <property type="entry name" value="BIR"/>
    <property type="match status" value="2"/>
</dbReference>
<dbReference type="InterPro" id="IPR001370">
    <property type="entry name" value="BIR_rpt"/>
</dbReference>
<gene>
    <name evidence="3" type="ORF">BDK51DRAFT_40090</name>
</gene>
<dbReference type="Proteomes" id="UP000269721">
    <property type="component" value="Unassembled WGS sequence"/>
</dbReference>
<keyword evidence="2" id="KW-0862">Zinc</keyword>
<organism evidence="3 4">
    <name type="scientific">Blyttiomyces helicus</name>
    <dbReference type="NCBI Taxonomy" id="388810"/>
    <lineage>
        <taxon>Eukaryota</taxon>
        <taxon>Fungi</taxon>
        <taxon>Fungi incertae sedis</taxon>
        <taxon>Chytridiomycota</taxon>
        <taxon>Chytridiomycota incertae sedis</taxon>
        <taxon>Chytridiomycetes</taxon>
        <taxon>Chytridiomycetes incertae sedis</taxon>
        <taxon>Blyttiomyces</taxon>
    </lineage>
</organism>
<keyword evidence="4" id="KW-1185">Reference proteome</keyword>
<evidence type="ECO:0000256" key="2">
    <source>
        <dbReference type="ARBA" id="ARBA00022833"/>
    </source>
</evidence>
<evidence type="ECO:0000313" key="3">
    <source>
        <dbReference type="EMBL" id="RKO84996.1"/>
    </source>
</evidence>
<evidence type="ECO:0000313" key="4">
    <source>
        <dbReference type="Proteomes" id="UP000269721"/>
    </source>
</evidence>
<keyword evidence="1" id="KW-0479">Metal-binding</keyword>
<dbReference type="GO" id="GO:0046872">
    <property type="term" value="F:metal ion binding"/>
    <property type="evidence" value="ECO:0007669"/>
    <property type="project" value="UniProtKB-KW"/>
</dbReference>
<dbReference type="EMBL" id="KZ999520">
    <property type="protein sequence ID" value="RKO84996.1"/>
    <property type="molecule type" value="Genomic_DNA"/>
</dbReference>
<evidence type="ECO:0000256" key="1">
    <source>
        <dbReference type="ARBA" id="ARBA00022723"/>
    </source>
</evidence>
<reference evidence="4" key="1">
    <citation type="journal article" date="2018" name="Nat. Microbiol.">
        <title>Leveraging single-cell genomics to expand the fungal tree of life.</title>
        <authorList>
            <person name="Ahrendt S.R."/>
            <person name="Quandt C.A."/>
            <person name="Ciobanu D."/>
            <person name="Clum A."/>
            <person name="Salamov A."/>
            <person name="Andreopoulos B."/>
            <person name="Cheng J.F."/>
            <person name="Woyke T."/>
            <person name="Pelin A."/>
            <person name="Henrissat B."/>
            <person name="Reynolds N.K."/>
            <person name="Benny G.L."/>
            <person name="Smith M.E."/>
            <person name="James T.Y."/>
            <person name="Grigoriev I.V."/>
        </authorList>
    </citation>
    <scope>NUCLEOTIDE SEQUENCE [LARGE SCALE GENOMIC DNA]</scope>
</reference>
<proteinExistence type="predicted"/>
<evidence type="ECO:0008006" key="5">
    <source>
        <dbReference type="Google" id="ProtNLM"/>
    </source>
</evidence>
<dbReference type="PANTHER" id="PTHR46771:SF5">
    <property type="entry name" value="DETERIN"/>
    <property type="match status" value="1"/>
</dbReference>
<dbReference type="Gene3D" id="1.10.1170.10">
    <property type="entry name" value="Inhibitor Of Apoptosis Protein (2mihbC-IAP-1), Chain A"/>
    <property type="match status" value="2"/>
</dbReference>
<name>A0A4P9W498_9FUNG</name>
<dbReference type="InterPro" id="IPR051190">
    <property type="entry name" value="Baculoviral_IAP"/>
</dbReference>
<dbReference type="PANTHER" id="PTHR46771">
    <property type="entry name" value="DETERIN"/>
    <property type="match status" value="1"/>
</dbReference>
<dbReference type="AlphaFoldDB" id="A0A4P9W498"/>
<dbReference type="OrthoDB" id="2196114at2759"/>
<dbReference type="SMART" id="SM00238">
    <property type="entry name" value="BIR"/>
    <property type="match status" value="2"/>
</dbReference>
<accession>A0A4P9W498</accession>
<protein>
    <recommendedName>
        <fullName evidence="5">BIR-domain-containing protein</fullName>
    </recommendedName>
</protein>
<dbReference type="PROSITE" id="PS50143">
    <property type="entry name" value="BIR_REPEAT_2"/>
    <property type="match status" value="2"/>
</dbReference>
<dbReference type="SUPFAM" id="SSF57924">
    <property type="entry name" value="Inhibitor of apoptosis (IAP) repeat"/>
    <property type="match status" value="2"/>
</dbReference>
<sequence length="287" mass="31461">MEPSLPPRAKQTPPTPRRFLSKSSGLLLFVPVLPAPIVHLFPRCPRFSKLATGTPSPPAPERASRNLRNHAVSGKQSRQLQGLPGEGEAARLAVRAPQGFYFEGELLCEKQDAVKERPWKSRARGSFCTDPFRNRSRSRTLFPPLTTTPRSSQVATAGFHFTPTAALPDRVSCYLCGTTRHGWAGEEEPVETHMATNPDCALARLLARVGVDSAKADPNGAQETAWRLRTFEDAWPHEGKEGWESVAAVKMAAAGFIYTPGPESPDNATCLYCKMELDGWAQNDDPV</sequence>